<reference evidence="1 2" key="1">
    <citation type="journal article" date="2010" name="J. Bacteriol.">
        <title>The genome of the amoeba symbiont 'Candidatus Amoebophilus asiaticus' reveals common mechanisms for host cell interaction among amoeba-associated bacteria.</title>
        <authorList>
            <person name="Schmitz-Esser S."/>
            <person name="Tischler P."/>
            <person name="Arnold R."/>
            <person name="Montanaro J."/>
            <person name="Wagner M."/>
            <person name="Rattei T."/>
            <person name="Horn M."/>
        </authorList>
    </citation>
    <scope>NUCLEOTIDE SEQUENCE [LARGE SCALE GENOMIC DNA]</scope>
    <source>
        <strain evidence="1 2">5a2</strain>
    </source>
</reference>
<evidence type="ECO:0008006" key="3">
    <source>
        <dbReference type="Google" id="ProtNLM"/>
    </source>
</evidence>
<evidence type="ECO:0000313" key="1">
    <source>
        <dbReference type="EMBL" id="ACE06741.1"/>
    </source>
</evidence>
<evidence type="ECO:0000313" key="2">
    <source>
        <dbReference type="Proteomes" id="UP000001227"/>
    </source>
</evidence>
<keyword evidence="2" id="KW-1185">Reference proteome</keyword>
<dbReference type="Gene3D" id="1.20.1440.30">
    <property type="entry name" value="Biosynthetic Protein domain"/>
    <property type="match status" value="1"/>
</dbReference>
<dbReference type="EMBL" id="CP001102">
    <property type="protein sequence ID" value="ACE06741.1"/>
    <property type="molecule type" value="Genomic_DNA"/>
</dbReference>
<accession>B3EU39</accession>
<protein>
    <recommendedName>
        <fullName evidence="3">Erythromycin esterase</fullName>
    </recommendedName>
</protein>
<dbReference type="Pfam" id="PF05139">
    <property type="entry name" value="Erythro_esteras"/>
    <property type="match status" value="1"/>
</dbReference>
<dbReference type="InterPro" id="IPR052036">
    <property type="entry name" value="Hydrolase/PRTase-associated"/>
</dbReference>
<dbReference type="PIRSF" id="PIRSF036794">
    <property type="entry name" value="UCP_erythr_ester"/>
    <property type="match status" value="1"/>
</dbReference>
<dbReference type="PANTHER" id="PTHR31299:SF0">
    <property type="entry name" value="ESTERASE, PUTATIVE (AFU_ORTHOLOGUE AFUA_1G05850)-RELATED"/>
    <property type="match status" value="1"/>
</dbReference>
<dbReference type="GO" id="GO:0046677">
    <property type="term" value="P:response to antibiotic"/>
    <property type="evidence" value="ECO:0007669"/>
    <property type="project" value="InterPro"/>
</dbReference>
<name>B3EU39_AMOA5</name>
<dbReference type="CDD" id="cd14728">
    <property type="entry name" value="Ere-like"/>
    <property type="match status" value="1"/>
</dbReference>
<dbReference type="Proteomes" id="UP000001227">
    <property type="component" value="Chromosome"/>
</dbReference>
<proteinExistence type="predicted"/>
<dbReference type="InterPro" id="IPR007815">
    <property type="entry name" value="Emycin_Estase"/>
</dbReference>
<gene>
    <name evidence="1" type="ordered locus">Aasi_1453</name>
</gene>
<dbReference type="SUPFAM" id="SSF159501">
    <property type="entry name" value="EreA/ChaN-like"/>
    <property type="match status" value="1"/>
</dbReference>
<dbReference type="Gene3D" id="3.40.1660.10">
    <property type="entry name" value="EreA-like (biosynthetic domain)"/>
    <property type="match status" value="1"/>
</dbReference>
<dbReference type="InterPro" id="IPR014622">
    <property type="entry name" value="UCP036794_erythomycin"/>
</dbReference>
<dbReference type="AlphaFoldDB" id="B3EU39"/>
<dbReference type="STRING" id="452471.Aasi_1453"/>
<organism evidence="1 2">
    <name type="scientific">Amoebophilus asiaticus (strain 5a2)</name>
    <dbReference type="NCBI Taxonomy" id="452471"/>
    <lineage>
        <taxon>Bacteria</taxon>
        <taxon>Pseudomonadati</taxon>
        <taxon>Bacteroidota</taxon>
        <taxon>Cytophagia</taxon>
        <taxon>Cytophagales</taxon>
        <taxon>Amoebophilaceae</taxon>
        <taxon>Candidatus Amoebophilus</taxon>
    </lineage>
</organism>
<sequence>MLLIKNIQIMQKDWNLMDTIQSNKHSLQDEKDLDALIKHICDAKIVMLGEASHGTHEYYAGRALISRRLIEEKGFNFITVEGDWPPCYQINRFIKNYVGRQKDIQEVLQVFDRWPTWMWANWEIAAFSWWLHQYNLKHVPLNRIGFYGLDVYSLWESLQAIVNYLEKEDPEAASVAKQAIRCFEPYWEKDDGQQYAWATYLVPKTCENQVIELLQTIQAKMLHDDTDIEARLSTEQNAWVAVNAERYYRAMIKPGPDSWNIRDYHMMETLNRLLQFHGKEAKAIVWEHNTHIGDARFTDMQDDGMINIGQLAREQYGDQAVKLVGLGSYQGTVMAGRSWGAKQEIMQVPTAREGSWEKLLHDISPDNFYLLMDEIRDSFGSGTVYDHRAIGVVYHPEREHYGNYVPSQIANRYDAFVYYDETQALHPIKHEKKLTKMPETYPWNF</sequence>
<dbReference type="PANTHER" id="PTHR31299">
    <property type="entry name" value="ESTERASE, PUTATIVE (AFU_ORTHOLOGUE AFUA_1G05850)-RELATED"/>
    <property type="match status" value="1"/>
</dbReference>
<dbReference type="Gene3D" id="3.30.1870.10">
    <property type="entry name" value="EreA-like, domain 2"/>
    <property type="match status" value="1"/>
</dbReference>
<dbReference type="HOGENOM" id="CLU_026490_1_0_10"/>
<dbReference type="eggNOG" id="COG2312">
    <property type="taxonomic scope" value="Bacteria"/>
</dbReference>
<dbReference type="KEGG" id="aas:Aasi_1453"/>